<proteinExistence type="predicted"/>
<dbReference type="eggNOG" id="COG1917">
    <property type="taxonomic scope" value="Bacteria"/>
</dbReference>
<dbReference type="STRING" id="158189.SpiBuddy_0541"/>
<dbReference type="AlphaFoldDB" id="F0RUL2"/>
<dbReference type="InterPro" id="IPR052535">
    <property type="entry name" value="Bacilysin_H2HPP_isomerase"/>
</dbReference>
<sequence length="107" mass="11905">MKLLKYADVQVKDLGNGVSRKVLVHTEEMMLVEVRFPTGGVGAMHSHVHRQLSYVQSGVFEFESEGNKQRVVAGDTLAFEPNQKHGVTCLQAGVVLDFFTPAREDFL</sequence>
<evidence type="ECO:0000313" key="2">
    <source>
        <dbReference type="EMBL" id="ADY12374.1"/>
    </source>
</evidence>
<dbReference type="InterPro" id="IPR013096">
    <property type="entry name" value="Cupin_2"/>
</dbReference>
<evidence type="ECO:0000313" key="3">
    <source>
        <dbReference type="Proteomes" id="UP000008466"/>
    </source>
</evidence>
<dbReference type="InterPro" id="IPR014710">
    <property type="entry name" value="RmlC-like_jellyroll"/>
</dbReference>
<dbReference type="EMBL" id="CP002541">
    <property type="protein sequence ID" value="ADY12374.1"/>
    <property type="molecule type" value="Genomic_DNA"/>
</dbReference>
<name>F0RUL2_SPHGB</name>
<dbReference type="CDD" id="cd02238">
    <property type="entry name" value="cupin_KdgF"/>
    <property type="match status" value="1"/>
</dbReference>
<accession>F0RUL2</accession>
<dbReference type="RefSeq" id="WP_013606227.1">
    <property type="nucleotide sequence ID" value="NC_015152.1"/>
</dbReference>
<evidence type="ECO:0000259" key="1">
    <source>
        <dbReference type="Pfam" id="PF07883"/>
    </source>
</evidence>
<dbReference type="Proteomes" id="UP000008466">
    <property type="component" value="Chromosome"/>
</dbReference>
<dbReference type="Gene3D" id="2.60.120.10">
    <property type="entry name" value="Jelly Rolls"/>
    <property type="match status" value="1"/>
</dbReference>
<dbReference type="InterPro" id="IPR011051">
    <property type="entry name" value="RmlC_Cupin_sf"/>
</dbReference>
<reference evidence="3" key="1">
    <citation type="submission" date="2011-02" db="EMBL/GenBank/DDBJ databases">
        <title>Complete sequence of Spirochaeta sp. Buddy.</title>
        <authorList>
            <person name="Lucas S."/>
            <person name="Copeland A."/>
            <person name="Lapidus A."/>
            <person name="Cheng J.-F."/>
            <person name="Goodwin L."/>
            <person name="Pitluck S."/>
            <person name="Zeytun A."/>
            <person name="Detter J.C."/>
            <person name="Han C."/>
            <person name="Tapia R."/>
            <person name="Land M."/>
            <person name="Hauser L."/>
            <person name="Kyrpides N."/>
            <person name="Ivanova N."/>
            <person name="Mikhailova N."/>
            <person name="Pagani I."/>
            <person name="Ritalahti K.M."/>
            <person name="Loeffler F.E."/>
            <person name="Woyke T."/>
        </authorList>
    </citation>
    <scope>NUCLEOTIDE SEQUENCE [LARGE SCALE GENOMIC DNA]</scope>
    <source>
        <strain evidence="3">ATCC BAA-1886 / DSM 22777 / Buddy</strain>
    </source>
</reference>
<keyword evidence="3" id="KW-1185">Reference proteome</keyword>
<dbReference type="Pfam" id="PF07883">
    <property type="entry name" value="Cupin_2"/>
    <property type="match status" value="1"/>
</dbReference>
<dbReference type="KEGG" id="sbu:SpiBuddy_0541"/>
<organism evidence="2 3">
    <name type="scientific">Sphaerochaeta globosa (strain ATCC BAA-1886 / DSM 22777 / Buddy)</name>
    <name type="common">Spirochaeta sp. (strain Buddy)</name>
    <dbReference type="NCBI Taxonomy" id="158189"/>
    <lineage>
        <taxon>Bacteria</taxon>
        <taxon>Pseudomonadati</taxon>
        <taxon>Spirochaetota</taxon>
        <taxon>Spirochaetia</taxon>
        <taxon>Spirochaetales</taxon>
        <taxon>Sphaerochaetaceae</taxon>
        <taxon>Sphaerochaeta</taxon>
    </lineage>
</organism>
<dbReference type="PANTHER" id="PTHR40112">
    <property type="entry name" value="H2HPP ISOMERASE"/>
    <property type="match status" value="1"/>
</dbReference>
<dbReference type="PANTHER" id="PTHR40112:SF1">
    <property type="entry name" value="H2HPP ISOMERASE"/>
    <property type="match status" value="1"/>
</dbReference>
<gene>
    <name evidence="2" type="ordered locus">SpiBuddy_0541</name>
</gene>
<protein>
    <submittedName>
        <fullName evidence="2">Cupin 2 conserved barrel domain protein</fullName>
    </submittedName>
</protein>
<dbReference type="InterPro" id="IPR025499">
    <property type="entry name" value="KdgF"/>
</dbReference>
<dbReference type="PIRSF" id="PIRSF029883">
    <property type="entry name" value="KdgF"/>
    <property type="match status" value="1"/>
</dbReference>
<dbReference type="SUPFAM" id="SSF51182">
    <property type="entry name" value="RmlC-like cupins"/>
    <property type="match status" value="1"/>
</dbReference>
<feature type="domain" description="Cupin type-2" evidence="1">
    <location>
        <begin position="33"/>
        <end position="90"/>
    </location>
</feature>
<dbReference type="HOGENOM" id="CLU_134269_1_1_12"/>